<feature type="transmembrane region" description="Helical" evidence="9">
    <location>
        <begin position="191"/>
        <end position="211"/>
    </location>
</feature>
<comment type="similarity">
    <text evidence="2 8">Belongs to the major facilitator superfamily. Sugar transporter (TC 2.A.1.1) family.</text>
</comment>
<evidence type="ECO:0000313" key="11">
    <source>
        <dbReference type="EMBL" id="SHI88698.1"/>
    </source>
</evidence>
<feature type="transmembrane region" description="Helical" evidence="9">
    <location>
        <begin position="71"/>
        <end position="89"/>
    </location>
</feature>
<dbReference type="PRINTS" id="PR00171">
    <property type="entry name" value="SUGRTRNSPORT"/>
</dbReference>
<dbReference type="PROSITE" id="PS00217">
    <property type="entry name" value="SUGAR_TRANSPORT_2"/>
    <property type="match status" value="1"/>
</dbReference>
<dbReference type="PANTHER" id="PTHR48020">
    <property type="entry name" value="PROTON MYO-INOSITOL COTRANSPORTER"/>
    <property type="match status" value="1"/>
</dbReference>
<feature type="domain" description="Major facilitator superfamily (MFS) profile" evidence="10">
    <location>
        <begin position="27"/>
        <end position="465"/>
    </location>
</feature>
<dbReference type="RefSeq" id="WP_073186703.1">
    <property type="nucleotide sequence ID" value="NZ_FQZG01000018.1"/>
</dbReference>
<dbReference type="Proteomes" id="UP000184512">
    <property type="component" value="Unassembled WGS sequence"/>
</dbReference>
<evidence type="ECO:0000256" key="3">
    <source>
        <dbReference type="ARBA" id="ARBA00022448"/>
    </source>
</evidence>
<evidence type="ECO:0000256" key="7">
    <source>
        <dbReference type="ARBA" id="ARBA00023136"/>
    </source>
</evidence>
<dbReference type="SUPFAM" id="SSF103473">
    <property type="entry name" value="MFS general substrate transporter"/>
    <property type="match status" value="1"/>
</dbReference>
<evidence type="ECO:0000313" key="12">
    <source>
        <dbReference type="Proteomes" id="UP000184512"/>
    </source>
</evidence>
<feature type="transmembrane region" description="Helical" evidence="9">
    <location>
        <begin position="375"/>
        <end position="398"/>
    </location>
</feature>
<dbReference type="InterPro" id="IPR020846">
    <property type="entry name" value="MFS_dom"/>
</dbReference>
<feature type="transmembrane region" description="Helical" evidence="9">
    <location>
        <begin position="311"/>
        <end position="332"/>
    </location>
</feature>
<keyword evidence="12" id="KW-1185">Reference proteome</keyword>
<dbReference type="NCBIfam" id="TIGR00879">
    <property type="entry name" value="SP"/>
    <property type="match status" value="1"/>
</dbReference>
<comment type="subcellular location">
    <subcellularLocation>
        <location evidence="1">Cell membrane</location>
        <topology evidence="1">Multi-pass membrane protein</topology>
    </subcellularLocation>
</comment>
<feature type="transmembrane region" description="Helical" evidence="9">
    <location>
        <begin position="410"/>
        <end position="431"/>
    </location>
</feature>
<dbReference type="CDD" id="cd17359">
    <property type="entry name" value="MFS_XylE_like"/>
    <property type="match status" value="1"/>
</dbReference>
<dbReference type="Pfam" id="PF00083">
    <property type="entry name" value="Sugar_tr"/>
    <property type="match status" value="1"/>
</dbReference>
<keyword evidence="6 9" id="KW-1133">Transmembrane helix</keyword>
<feature type="transmembrane region" description="Helical" evidence="9">
    <location>
        <begin position="130"/>
        <end position="153"/>
    </location>
</feature>
<dbReference type="OrthoDB" id="4008739at2"/>
<evidence type="ECO:0000256" key="8">
    <source>
        <dbReference type="RuleBase" id="RU003346"/>
    </source>
</evidence>
<evidence type="ECO:0000256" key="6">
    <source>
        <dbReference type="ARBA" id="ARBA00022989"/>
    </source>
</evidence>
<keyword evidence="7 9" id="KW-0472">Membrane</keyword>
<feature type="transmembrane region" description="Helical" evidence="9">
    <location>
        <begin position="24"/>
        <end position="51"/>
    </location>
</feature>
<proteinExistence type="inferred from homology"/>
<reference evidence="11 12" key="1">
    <citation type="submission" date="2016-11" db="EMBL/GenBank/DDBJ databases">
        <authorList>
            <person name="Jaros S."/>
            <person name="Januszkiewicz K."/>
            <person name="Wedrychowicz H."/>
        </authorList>
    </citation>
    <scope>NUCLEOTIDE SEQUENCE [LARGE SCALE GENOMIC DNA]</scope>
    <source>
        <strain evidence="11 12">DSM 12906</strain>
    </source>
</reference>
<dbReference type="Gene3D" id="1.20.1250.20">
    <property type="entry name" value="MFS general substrate transporter like domains"/>
    <property type="match status" value="1"/>
</dbReference>
<dbReference type="PROSITE" id="PS00216">
    <property type="entry name" value="SUGAR_TRANSPORT_1"/>
    <property type="match status" value="1"/>
</dbReference>
<dbReference type="InterPro" id="IPR003663">
    <property type="entry name" value="Sugar/inositol_transpt"/>
</dbReference>
<dbReference type="EMBL" id="FQZG01000018">
    <property type="protein sequence ID" value="SHI88698.1"/>
    <property type="molecule type" value="Genomic_DNA"/>
</dbReference>
<name>A0A1M6ETF7_9ACTN</name>
<organism evidence="11 12">
    <name type="scientific">Tessaracoccus bendigoensis DSM 12906</name>
    <dbReference type="NCBI Taxonomy" id="1123357"/>
    <lineage>
        <taxon>Bacteria</taxon>
        <taxon>Bacillati</taxon>
        <taxon>Actinomycetota</taxon>
        <taxon>Actinomycetes</taxon>
        <taxon>Propionibacteriales</taxon>
        <taxon>Propionibacteriaceae</taxon>
        <taxon>Tessaracoccus</taxon>
    </lineage>
</organism>
<gene>
    <name evidence="11" type="ORF">SAMN02745244_01276</name>
</gene>
<dbReference type="InterPro" id="IPR036259">
    <property type="entry name" value="MFS_trans_sf"/>
</dbReference>
<sequence length="481" mass="52247">MSSKVEALEGQLPPLGEGSYNRRLGWVAVIATFGGLLFGYDTGVLNGALGFMKTDPSLTGAVGAELSATQIGLITSILLAGAAIGAVTGGRLSDRYGRRRLIINLAVIFFVAAIGCVLAPNYAILLAFRFILGLAVGGASVTVPVYLGEVAPFEHRGSIVSRNELMIVGGQFLAFVINAIIGNAFQADAHTWRYMMTVAALPAIALFFGMLKMPESPRWLVLKGRDQEALDVLRQVRSEERAVAEMDEVRALAAVARAEQEGTLAEVLRVRWMRRLLFIGIGLAVCQQLTGINSMMYYGELVLQDAGFSHQVALIVNIFNGVASVSAMLIALKWVIDRFNRRTILLFGFTGTTICHVLAGVVGTQLPTDNELRRWLLLLIIVVFVFIMQGTVGPLVWLMVSEIFPLKSRGAMLGVTVFLLWGTNMIVSLVFPILTEAIGFGTFFAFAAVGLLAILFIYKKVPETRGISLEKLESHFQEQLS</sequence>
<feature type="transmembrane region" description="Helical" evidence="9">
    <location>
        <begin position="276"/>
        <end position="299"/>
    </location>
</feature>
<dbReference type="InterPro" id="IPR047984">
    <property type="entry name" value="XylE-like"/>
</dbReference>
<evidence type="ECO:0000256" key="4">
    <source>
        <dbReference type="ARBA" id="ARBA00022475"/>
    </source>
</evidence>
<dbReference type="InterPro" id="IPR005828">
    <property type="entry name" value="MFS_sugar_transport-like"/>
</dbReference>
<dbReference type="AlphaFoldDB" id="A0A1M6ETF7"/>
<dbReference type="PROSITE" id="PS50850">
    <property type="entry name" value="MFS"/>
    <property type="match status" value="1"/>
</dbReference>
<keyword evidence="5 9" id="KW-0812">Transmembrane</keyword>
<evidence type="ECO:0000256" key="2">
    <source>
        <dbReference type="ARBA" id="ARBA00010992"/>
    </source>
</evidence>
<evidence type="ECO:0000256" key="9">
    <source>
        <dbReference type="SAM" id="Phobius"/>
    </source>
</evidence>
<keyword evidence="4" id="KW-1003">Cell membrane</keyword>
<evidence type="ECO:0000259" key="10">
    <source>
        <dbReference type="PROSITE" id="PS50850"/>
    </source>
</evidence>
<dbReference type="GO" id="GO:0022857">
    <property type="term" value="F:transmembrane transporter activity"/>
    <property type="evidence" value="ECO:0007669"/>
    <property type="project" value="InterPro"/>
</dbReference>
<feature type="transmembrane region" description="Helical" evidence="9">
    <location>
        <begin position="101"/>
        <end position="124"/>
    </location>
</feature>
<feature type="transmembrane region" description="Helical" evidence="9">
    <location>
        <begin position="344"/>
        <end position="363"/>
    </location>
</feature>
<dbReference type="InterPro" id="IPR005829">
    <property type="entry name" value="Sugar_transporter_CS"/>
</dbReference>
<accession>A0A1M6ETF7</accession>
<feature type="transmembrane region" description="Helical" evidence="9">
    <location>
        <begin position="165"/>
        <end position="185"/>
    </location>
</feature>
<keyword evidence="3 8" id="KW-0813">Transport</keyword>
<dbReference type="GO" id="GO:0005886">
    <property type="term" value="C:plasma membrane"/>
    <property type="evidence" value="ECO:0007669"/>
    <property type="project" value="UniProtKB-SubCell"/>
</dbReference>
<dbReference type="STRING" id="1123357.SAMN02745244_01276"/>
<evidence type="ECO:0000256" key="1">
    <source>
        <dbReference type="ARBA" id="ARBA00004651"/>
    </source>
</evidence>
<dbReference type="InterPro" id="IPR050814">
    <property type="entry name" value="Myo-inositol_Transporter"/>
</dbReference>
<evidence type="ECO:0000256" key="5">
    <source>
        <dbReference type="ARBA" id="ARBA00022692"/>
    </source>
</evidence>
<feature type="transmembrane region" description="Helical" evidence="9">
    <location>
        <begin position="437"/>
        <end position="458"/>
    </location>
</feature>
<dbReference type="PANTHER" id="PTHR48020:SF12">
    <property type="entry name" value="PROTON MYO-INOSITOL COTRANSPORTER"/>
    <property type="match status" value="1"/>
</dbReference>
<protein>
    <submittedName>
        <fullName evidence="11">MFS transporter, sugar porter (SP) family</fullName>
    </submittedName>
</protein>